<organism evidence="2">
    <name type="scientific">Micrurus corallinus</name>
    <name type="common">Brazilian coral snake</name>
    <dbReference type="NCBI Taxonomy" id="54390"/>
    <lineage>
        <taxon>Eukaryota</taxon>
        <taxon>Metazoa</taxon>
        <taxon>Chordata</taxon>
        <taxon>Craniata</taxon>
        <taxon>Vertebrata</taxon>
        <taxon>Euteleostomi</taxon>
        <taxon>Lepidosauria</taxon>
        <taxon>Squamata</taxon>
        <taxon>Bifurcata</taxon>
        <taxon>Unidentata</taxon>
        <taxon>Episquamata</taxon>
        <taxon>Toxicofera</taxon>
        <taxon>Serpentes</taxon>
        <taxon>Colubroidea</taxon>
        <taxon>Elapidae</taxon>
        <taxon>Elapinae</taxon>
        <taxon>Micrurus</taxon>
    </lineage>
</organism>
<protein>
    <submittedName>
        <fullName evidence="2">Uncharacterized protein</fullName>
    </submittedName>
</protein>
<feature type="compositionally biased region" description="Polar residues" evidence="1">
    <location>
        <begin position="109"/>
        <end position="121"/>
    </location>
</feature>
<feature type="compositionally biased region" description="Basic and acidic residues" evidence="1">
    <location>
        <begin position="53"/>
        <end position="64"/>
    </location>
</feature>
<proteinExistence type="predicted"/>
<sequence length="141" mass="15126">MQVSAQGLCGGSRRGKNSPTGSTGSHEMGLFPASKGPPEPVEPIFALPKARGKLPDPWEGEKLPNQKYRKSLNRPVFGGPSESGEGHFCPSRCLREDSGSLGEKRPSRKTTLTMATPTKQLGSEPVAGFFESHPCCQMLET</sequence>
<name>A0A2D4H1E5_MICCO</name>
<evidence type="ECO:0000313" key="2">
    <source>
        <dbReference type="EMBL" id="LAA65804.1"/>
    </source>
</evidence>
<accession>A0A2D4H1E5</accession>
<dbReference type="AlphaFoldDB" id="A0A2D4H1E5"/>
<reference evidence="2" key="1">
    <citation type="submission" date="2017-07" db="EMBL/GenBank/DDBJ databases">
        <authorList>
            <person name="Mikheyev A."/>
            <person name="Grau M."/>
        </authorList>
    </citation>
    <scope>NUCLEOTIDE SEQUENCE</scope>
    <source>
        <tissue evidence="2">Venom_gland</tissue>
    </source>
</reference>
<feature type="region of interest" description="Disordered" evidence="1">
    <location>
        <begin position="1"/>
        <end position="126"/>
    </location>
</feature>
<evidence type="ECO:0000256" key="1">
    <source>
        <dbReference type="SAM" id="MobiDB-lite"/>
    </source>
</evidence>
<feature type="compositionally biased region" description="Basic and acidic residues" evidence="1">
    <location>
        <begin position="93"/>
        <end position="105"/>
    </location>
</feature>
<dbReference type="EMBL" id="IACJ01166042">
    <property type="protein sequence ID" value="LAA65804.1"/>
    <property type="molecule type" value="Transcribed_RNA"/>
</dbReference>
<reference evidence="2" key="2">
    <citation type="submission" date="2017-11" db="EMBL/GenBank/DDBJ databases">
        <title>Coralsnake Venomics: Analyses of Venom Gland Transcriptomes and Proteomes of Six Brazilian Taxa.</title>
        <authorList>
            <person name="Aird S.D."/>
            <person name="Jorge da Silva N."/>
            <person name="Qiu L."/>
            <person name="Villar-Briones A."/>
            <person name="Aparecida-Saddi V."/>
            <person name="Campos-Telles M.P."/>
            <person name="Grau M."/>
            <person name="Mikheyev A.S."/>
        </authorList>
    </citation>
    <scope>NUCLEOTIDE SEQUENCE</scope>
    <source>
        <tissue evidence="2">Venom_gland</tissue>
    </source>
</reference>